<feature type="chain" id="PRO_5016916677" evidence="5">
    <location>
        <begin position="24"/>
        <end position="280"/>
    </location>
</feature>
<evidence type="ECO:0000256" key="4">
    <source>
        <dbReference type="RuleBase" id="RU003744"/>
    </source>
</evidence>
<dbReference type="EMBL" id="QNRH01000009">
    <property type="protein sequence ID" value="RBO91185.1"/>
    <property type="molecule type" value="Genomic_DNA"/>
</dbReference>
<dbReference type="SUPFAM" id="SSF53850">
    <property type="entry name" value="Periplasmic binding protein-like II"/>
    <property type="match status" value="1"/>
</dbReference>
<comment type="caution">
    <text evidence="8">The sequence shown here is derived from an EMBL/GenBank/DDBJ whole genome shotgun (WGS) entry which is preliminary data.</text>
</comment>
<evidence type="ECO:0000256" key="2">
    <source>
        <dbReference type="ARBA" id="ARBA00010333"/>
    </source>
</evidence>
<feature type="domain" description="Ionotropic glutamate receptor C-terminal" evidence="7">
    <location>
        <begin position="25"/>
        <end position="273"/>
    </location>
</feature>
<dbReference type="InterPro" id="IPR018313">
    <property type="entry name" value="SBP_3_CS"/>
</dbReference>
<dbReference type="GO" id="GO:0015276">
    <property type="term" value="F:ligand-gated monoatomic ion channel activity"/>
    <property type="evidence" value="ECO:0007669"/>
    <property type="project" value="InterPro"/>
</dbReference>
<sequence>MKSKLKLALVSLGLFGCVSTAVASEFRVATDGAYAPFTFTRADGTLDGFEVDVAKELCKRLNYTCTISAQEWDGMIPALQAGKYDAIIAGMSITPKREEAVDFSIPYQNILTGFATLKGSPLDTLPGTGETIDINADPAKLEALVEQWKPQLKGMTIGVQTSTIGVAFLEKYLKDTIEIKEYKSTEQQDLDLLAGRVDALFANHANFAATMSNADYKDMHVVGAGLRGGVFGKGVGVALPKGDTKQKEAFDKAIGDAIQDGTIRELSMKWLQMDLTPSAN</sequence>
<evidence type="ECO:0000256" key="5">
    <source>
        <dbReference type="SAM" id="SignalP"/>
    </source>
</evidence>
<evidence type="ECO:0000256" key="1">
    <source>
        <dbReference type="ARBA" id="ARBA00004196"/>
    </source>
</evidence>
<keyword evidence="3 5" id="KW-0732">Signal</keyword>
<name>A0A366DML3_9HYPH</name>
<organism evidence="8 9">
    <name type="scientific">Pseudochrobactrum asaccharolyticum</name>
    <dbReference type="NCBI Taxonomy" id="354351"/>
    <lineage>
        <taxon>Bacteria</taxon>
        <taxon>Pseudomonadati</taxon>
        <taxon>Pseudomonadota</taxon>
        <taxon>Alphaproteobacteria</taxon>
        <taxon>Hyphomicrobiales</taxon>
        <taxon>Brucellaceae</taxon>
        <taxon>Pseudochrobactrum</taxon>
    </lineage>
</organism>
<dbReference type="GO" id="GO:0030313">
    <property type="term" value="C:cell envelope"/>
    <property type="evidence" value="ECO:0007669"/>
    <property type="project" value="UniProtKB-SubCell"/>
</dbReference>
<dbReference type="RefSeq" id="WP_113945875.1">
    <property type="nucleotide sequence ID" value="NZ_JBHEEG010000010.1"/>
</dbReference>
<dbReference type="AlphaFoldDB" id="A0A366DML3"/>
<dbReference type="OrthoDB" id="9807134at2"/>
<dbReference type="PANTHER" id="PTHR35936">
    <property type="entry name" value="MEMBRANE-BOUND LYTIC MUREIN TRANSGLYCOSYLASE F"/>
    <property type="match status" value="1"/>
</dbReference>
<comment type="similarity">
    <text evidence="2 4">Belongs to the bacterial solute-binding protein 3 family.</text>
</comment>
<protein>
    <submittedName>
        <fullName evidence="8">Amino acid ABC transporter substrate-binding protein (PAAT family)</fullName>
    </submittedName>
</protein>
<feature type="domain" description="Solute-binding protein family 3/N-terminal" evidence="6">
    <location>
        <begin position="25"/>
        <end position="274"/>
    </location>
</feature>
<dbReference type="InterPro" id="IPR001638">
    <property type="entry name" value="Solute-binding_3/MltF_N"/>
</dbReference>
<dbReference type="Gene3D" id="3.40.190.10">
    <property type="entry name" value="Periplasmic binding protein-like II"/>
    <property type="match status" value="2"/>
</dbReference>
<comment type="subcellular location">
    <subcellularLocation>
        <location evidence="1">Cell envelope</location>
    </subcellularLocation>
</comment>
<evidence type="ECO:0000313" key="9">
    <source>
        <dbReference type="Proteomes" id="UP000252893"/>
    </source>
</evidence>
<dbReference type="Pfam" id="PF00497">
    <property type="entry name" value="SBP_bac_3"/>
    <property type="match status" value="1"/>
</dbReference>
<dbReference type="SMART" id="SM00062">
    <property type="entry name" value="PBPb"/>
    <property type="match status" value="1"/>
</dbReference>
<dbReference type="InterPro" id="IPR001320">
    <property type="entry name" value="Iontro_rcpt_C"/>
</dbReference>
<dbReference type="PANTHER" id="PTHR35936:SF19">
    <property type="entry name" value="AMINO-ACID-BINDING PROTEIN YXEM-RELATED"/>
    <property type="match status" value="1"/>
</dbReference>
<reference evidence="8 9" key="1">
    <citation type="submission" date="2018-06" db="EMBL/GenBank/DDBJ databases">
        <title>Genomic Encyclopedia of Type Strains, Phase IV (KMG-IV): sequencing the most valuable type-strain genomes for metagenomic binning, comparative biology and taxonomic classification.</title>
        <authorList>
            <person name="Goeker M."/>
        </authorList>
    </citation>
    <scope>NUCLEOTIDE SEQUENCE [LARGE SCALE GENOMIC DNA]</scope>
    <source>
        <strain evidence="8 9">DSM 25619</strain>
    </source>
</reference>
<evidence type="ECO:0000256" key="3">
    <source>
        <dbReference type="ARBA" id="ARBA00022729"/>
    </source>
</evidence>
<evidence type="ECO:0000259" key="7">
    <source>
        <dbReference type="SMART" id="SM00079"/>
    </source>
</evidence>
<dbReference type="PROSITE" id="PS51257">
    <property type="entry name" value="PROKAR_LIPOPROTEIN"/>
    <property type="match status" value="1"/>
</dbReference>
<accession>A0A366DML3</accession>
<keyword evidence="9" id="KW-1185">Reference proteome</keyword>
<evidence type="ECO:0000259" key="6">
    <source>
        <dbReference type="SMART" id="SM00062"/>
    </source>
</evidence>
<proteinExistence type="inferred from homology"/>
<dbReference type="PROSITE" id="PS01039">
    <property type="entry name" value="SBP_BACTERIAL_3"/>
    <property type="match status" value="1"/>
</dbReference>
<dbReference type="SMART" id="SM00079">
    <property type="entry name" value="PBPe"/>
    <property type="match status" value="1"/>
</dbReference>
<dbReference type="GO" id="GO:0016020">
    <property type="term" value="C:membrane"/>
    <property type="evidence" value="ECO:0007669"/>
    <property type="project" value="InterPro"/>
</dbReference>
<gene>
    <name evidence="8" type="ORF">DFR47_10945</name>
</gene>
<feature type="signal peptide" evidence="5">
    <location>
        <begin position="1"/>
        <end position="23"/>
    </location>
</feature>
<dbReference type="Proteomes" id="UP000252893">
    <property type="component" value="Unassembled WGS sequence"/>
</dbReference>
<evidence type="ECO:0000313" key="8">
    <source>
        <dbReference type="EMBL" id="RBO91185.1"/>
    </source>
</evidence>